<evidence type="ECO:0000256" key="1">
    <source>
        <dbReference type="SAM" id="Phobius"/>
    </source>
</evidence>
<keyword evidence="3" id="KW-1185">Reference proteome</keyword>
<feature type="transmembrane region" description="Helical" evidence="1">
    <location>
        <begin position="134"/>
        <end position="153"/>
    </location>
</feature>
<feature type="transmembrane region" description="Helical" evidence="1">
    <location>
        <begin position="196"/>
        <end position="215"/>
    </location>
</feature>
<proteinExistence type="predicted"/>
<dbReference type="InterPro" id="IPR007720">
    <property type="entry name" value="PigQ/GPI1"/>
</dbReference>
<sequence>MVKNTLIFIPDTLQTNKSGYLEGVHKLHNECEAFYITNNTLVKETADIIGYVSSDAAKIKIKDFKGVHLDNLTNRVTIINNSSADLVKIVYDYEAFRKCDGLNSENQYGVHFKFLMDRLRRGHQNKVENGRRNLVLRLIGAIIAVLDCFLSIFNRVKSVWGYSATITHFCDNLTSCKWCLSEAAREKRVTPKIGNFILAKFVDLALGIFLLRLFIENEEVIVRFIEDIRETIIHNFRDLLTYLMGSPIGLKLNHAFNKSLGTFFFYHISLWRIFLVTAQPAVKEYFKFLVLPGAFGFSYQVAMVSDLISIATFHVYCIYVYAARLIYLQLKGLLSLWRLFIGRKYNPLRVRVDSHQYSQHQLFIGTLGFTVLLFLLPTTTMYYTVFVIFRLAIMIVEEILIRIRYFLHCLPIYVLILWLIKSPYMTGSICLKYKRSKDGVATFQAHLKMLPLTSSIAKSAPQTIKTNAGLSWGKIFTGVLL</sequence>
<evidence type="ECO:0000313" key="3">
    <source>
        <dbReference type="Proteomes" id="UP000292052"/>
    </source>
</evidence>
<dbReference type="PANTHER" id="PTHR21329">
    <property type="entry name" value="PHOSPHATIDYLINOSITOL N-ACETYLGLUCOSAMINYLTRANSFERASE SUBUNIT Q-RELATED"/>
    <property type="match status" value="1"/>
</dbReference>
<comment type="caution">
    <text evidence="2">The sequence shown here is derived from an EMBL/GenBank/DDBJ whole genome shotgun (WGS) entry which is preliminary data.</text>
</comment>
<gene>
    <name evidence="2" type="ORF">BDFB_001684</name>
</gene>
<dbReference type="PANTHER" id="PTHR21329:SF3">
    <property type="entry name" value="PHOSPHATIDYLINOSITOL N-ACETYLGLUCOSAMINYLTRANSFERASE SUBUNIT Q"/>
    <property type="match status" value="1"/>
</dbReference>
<dbReference type="STRING" id="1661398.A0A482WBX5"/>
<reference evidence="2 3" key="1">
    <citation type="submission" date="2017-03" db="EMBL/GenBank/DDBJ databases">
        <title>Genome of the blue death feigning beetle - Asbolus verrucosus.</title>
        <authorList>
            <person name="Rider S.D."/>
        </authorList>
    </citation>
    <scope>NUCLEOTIDE SEQUENCE [LARGE SCALE GENOMIC DNA]</scope>
    <source>
        <strain evidence="2">Butters</strain>
        <tissue evidence="2">Head and leg muscle</tissue>
    </source>
</reference>
<name>A0A482WBX5_ASBVE</name>
<dbReference type="GO" id="GO:0016020">
    <property type="term" value="C:membrane"/>
    <property type="evidence" value="ECO:0007669"/>
    <property type="project" value="InterPro"/>
</dbReference>
<dbReference type="EMBL" id="QDEB01013293">
    <property type="protein sequence ID" value="RZC41888.1"/>
    <property type="molecule type" value="Genomic_DNA"/>
</dbReference>
<feature type="transmembrane region" description="Helical" evidence="1">
    <location>
        <begin position="399"/>
        <end position="420"/>
    </location>
</feature>
<dbReference type="GO" id="GO:0005783">
    <property type="term" value="C:endoplasmic reticulum"/>
    <property type="evidence" value="ECO:0007669"/>
    <property type="project" value="TreeGrafter"/>
</dbReference>
<protein>
    <submittedName>
        <fullName evidence="2">Gpi1 domain containing protein</fullName>
    </submittedName>
</protein>
<feature type="transmembrane region" description="Helical" evidence="1">
    <location>
        <begin position="318"/>
        <end position="341"/>
    </location>
</feature>
<accession>A0A482WBX5</accession>
<dbReference type="GO" id="GO:0006506">
    <property type="term" value="P:GPI anchor biosynthetic process"/>
    <property type="evidence" value="ECO:0007669"/>
    <property type="project" value="InterPro"/>
</dbReference>
<organism evidence="2 3">
    <name type="scientific">Asbolus verrucosus</name>
    <name type="common">Desert ironclad beetle</name>
    <dbReference type="NCBI Taxonomy" id="1661398"/>
    <lineage>
        <taxon>Eukaryota</taxon>
        <taxon>Metazoa</taxon>
        <taxon>Ecdysozoa</taxon>
        <taxon>Arthropoda</taxon>
        <taxon>Hexapoda</taxon>
        <taxon>Insecta</taxon>
        <taxon>Pterygota</taxon>
        <taxon>Neoptera</taxon>
        <taxon>Endopterygota</taxon>
        <taxon>Coleoptera</taxon>
        <taxon>Polyphaga</taxon>
        <taxon>Cucujiformia</taxon>
        <taxon>Tenebrionidae</taxon>
        <taxon>Pimeliinae</taxon>
        <taxon>Asbolus</taxon>
    </lineage>
</organism>
<feature type="transmembrane region" description="Helical" evidence="1">
    <location>
        <begin position="362"/>
        <end position="393"/>
    </location>
</feature>
<feature type="transmembrane region" description="Helical" evidence="1">
    <location>
        <begin position="288"/>
        <end position="312"/>
    </location>
</feature>
<evidence type="ECO:0000313" key="2">
    <source>
        <dbReference type="EMBL" id="RZC41888.1"/>
    </source>
</evidence>
<keyword evidence="1" id="KW-0472">Membrane</keyword>
<dbReference type="OrthoDB" id="70250at2759"/>
<dbReference type="Pfam" id="PF05024">
    <property type="entry name" value="Gpi1"/>
    <property type="match status" value="1"/>
</dbReference>
<keyword evidence="1" id="KW-1133">Transmembrane helix</keyword>
<keyword evidence="1" id="KW-0812">Transmembrane</keyword>
<dbReference type="AlphaFoldDB" id="A0A482WBX5"/>
<dbReference type="Proteomes" id="UP000292052">
    <property type="component" value="Unassembled WGS sequence"/>
</dbReference>